<reference evidence="2 3" key="1">
    <citation type="submission" date="2019-05" db="EMBL/GenBank/DDBJ databases">
        <title>Emergence of the Ug99 lineage of the wheat stem rust pathogen through somatic hybridization.</title>
        <authorList>
            <person name="Li F."/>
            <person name="Upadhyaya N.M."/>
            <person name="Sperschneider J."/>
            <person name="Matny O."/>
            <person name="Nguyen-Phuc H."/>
            <person name="Mago R."/>
            <person name="Raley C."/>
            <person name="Miller M.E."/>
            <person name="Silverstein K.A.T."/>
            <person name="Henningsen E."/>
            <person name="Hirsch C.D."/>
            <person name="Visser B."/>
            <person name="Pretorius Z.A."/>
            <person name="Steffenson B.J."/>
            <person name="Schwessinger B."/>
            <person name="Dodds P.N."/>
            <person name="Figueroa M."/>
        </authorList>
    </citation>
    <scope>NUCLEOTIDE SEQUENCE [LARGE SCALE GENOMIC DNA]</scope>
    <source>
        <strain evidence="2 3">Ug99</strain>
    </source>
</reference>
<sequence>MEVIIFVFMRDVFQPRSQCHPRRPPLTEYHFKKASSATRLRVIFRVVSSKPNRNQDGRKTDFSSQEQPSFGAQGGDQRPVSIAASDSLSLEATGVIEIKPSTSVGNRQTSTIHAMLVKPSCRTRKTSVRKRWSMCTHDTAADP</sequence>
<gene>
    <name evidence="2" type="ORF">PGTUg99_016300</name>
</gene>
<accession>A0A5B0SDX1</accession>
<evidence type="ECO:0000256" key="1">
    <source>
        <dbReference type="SAM" id="MobiDB-lite"/>
    </source>
</evidence>
<dbReference type="Proteomes" id="UP000325313">
    <property type="component" value="Unassembled WGS sequence"/>
</dbReference>
<feature type="non-terminal residue" evidence="2">
    <location>
        <position position="143"/>
    </location>
</feature>
<dbReference type="EMBL" id="VDEP01000036">
    <property type="protein sequence ID" value="KAA1135982.1"/>
    <property type="molecule type" value="Genomic_DNA"/>
</dbReference>
<dbReference type="AlphaFoldDB" id="A0A5B0SDX1"/>
<evidence type="ECO:0000313" key="2">
    <source>
        <dbReference type="EMBL" id="KAA1135982.1"/>
    </source>
</evidence>
<organism evidence="2 3">
    <name type="scientific">Puccinia graminis f. sp. tritici</name>
    <dbReference type="NCBI Taxonomy" id="56615"/>
    <lineage>
        <taxon>Eukaryota</taxon>
        <taxon>Fungi</taxon>
        <taxon>Dikarya</taxon>
        <taxon>Basidiomycota</taxon>
        <taxon>Pucciniomycotina</taxon>
        <taxon>Pucciniomycetes</taxon>
        <taxon>Pucciniales</taxon>
        <taxon>Pucciniaceae</taxon>
        <taxon>Puccinia</taxon>
    </lineage>
</organism>
<proteinExistence type="predicted"/>
<evidence type="ECO:0000313" key="3">
    <source>
        <dbReference type="Proteomes" id="UP000325313"/>
    </source>
</evidence>
<feature type="region of interest" description="Disordered" evidence="1">
    <location>
        <begin position="48"/>
        <end position="84"/>
    </location>
</feature>
<name>A0A5B0SDX1_PUCGR</name>
<protein>
    <submittedName>
        <fullName evidence="2">Uncharacterized protein</fullName>
    </submittedName>
</protein>
<comment type="caution">
    <text evidence="2">The sequence shown here is derived from an EMBL/GenBank/DDBJ whole genome shotgun (WGS) entry which is preliminary data.</text>
</comment>